<dbReference type="RefSeq" id="WP_250195555.1">
    <property type="nucleotide sequence ID" value="NZ_CP097635.1"/>
</dbReference>
<dbReference type="Pfam" id="PF00672">
    <property type="entry name" value="HAMP"/>
    <property type="match status" value="1"/>
</dbReference>
<evidence type="ECO:0000256" key="4">
    <source>
        <dbReference type="SAM" id="Phobius"/>
    </source>
</evidence>
<protein>
    <submittedName>
        <fullName evidence="7">Methyl-accepting chemotaxis protein</fullName>
    </submittedName>
</protein>
<dbReference type="CDD" id="cd19411">
    <property type="entry name" value="MCP2201-like_sensor"/>
    <property type="match status" value="1"/>
</dbReference>
<keyword evidence="3" id="KW-0807">Transducer</keyword>
<feature type="transmembrane region" description="Helical" evidence="4">
    <location>
        <begin position="12"/>
        <end position="31"/>
    </location>
</feature>
<dbReference type="InterPro" id="IPR003660">
    <property type="entry name" value="HAMP_dom"/>
</dbReference>
<name>A0ABY4S4Y4_AQUTE</name>
<dbReference type="CDD" id="cd11386">
    <property type="entry name" value="MCP_signal"/>
    <property type="match status" value="1"/>
</dbReference>
<keyword evidence="8" id="KW-1185">Reference proteome</keyword>
<evidence type="ECO:0000256" key="3">
    <source>
        <dbReference type="PROSITE-ProRule" id="PRU00284"/>
    </source>
</evidence>
<keyword evidence="4" id="KW-1133">Transmembrane helix</keyword>
<dbReference type="Gene3D" id="6.10.340.10">
    <property type="match status" value="1"/>
</dbReference>
<dbReference type="CDD" id="cd06225">
    <property type="entry name" value="HAMP"/>
    <property type="match status" value="1"/>
</dbReference>
<dbReference type="InterPro" id="IPR047347">
    <property type="entry name" value="YvaQ-like_sensor"/>
</dbReference>
<dbReference type="PRINTS" id="PR00260">
    <property type="entry name" value="CHEMTRNSDUCR"/>
</dbReference>
<evidence type="ECO:0000313" key="8">
    <source>
        <dbReference type="Proteomes" id="UP001056201"/>
    </source>
</evidence>
<comment type="similarity">
    <text evidence="2">Belongs to the methyl-accepting chemotaxis (MCP) protein family.</text>
</comment>
<accession>A0ABY4S4Y4</accession>
<dbReference type="Gene3D" id="1.10.287.950">
    <property type="entry name" value="Methyl-accepting chemotaxis protein"/>
    <property type="match status" value="1"/>
</dbReference>
<keyword evidence="1" id="KW-0488">Methylation</keyword>
<reference evidence="7" key="1">
    <citation type="submission" date="2022-05" db="EMBL/GenBank/DDBJ databases">
        <title>An RpoN-dependent PEP-CTERM gene is involved in floc formation of an Aquincola tertiaricarbonis strain.</title>
        <authorList>
            <person name="Qiu D."/>
            <person name="Xia M."/>
        </authorList>
    </citation>
    <scope>NUCLEOTIDE SEQUENCE</scope>
    <source>
        <strain evidence="7">RN12</strain>
    </source>
</reference>
<dbReference type="InterPro" id="IPR051310">
    <property type="entry name" value="MCP_chemotaxis"/>
</dbReference>
<evidence type="ECO:0000256" key="2">
    <source>
        <dbReference type="ARBA" id="ARBA00029447"/>
    </source>
</evidence>
<sequence length="516" mass="54089">MRLSNLRVGVRLAAGFAVLLALVLAMGLYALDRVSRVHDSVTALADDWLPSTQQLAGVNEALNQMRRAELQMLLGGDEQAMKDESARIARQWKVLPPLLAAYERTMGDEAERQAFQALQAAVQRYRASQPQLLTLLKEGRAQEARAFLRGDSRKAFRATTDAMVTLTNSNTQGAADASARSSRDYASVRWGIGAMIIVALLLGGLVAVLLTRSLTTPLAHAAATADRIADGDLSVPVRSDRRDELGDLLRALARMQAALNASVSSVRLGADAVATAAQEVSSGGHDLSMRTEQAAASIEQTSAAMQQVAETVRHSAASAQQAHQLAHAAAEVATQGGAVVARVVETMSGIQAASRKIGDIIGVIDGIAFQTNILALNAAVEAARAGEQGRGFAVVASEVRSLAQRSAQAAREIKSLIASSEDQVGRGGALVDEAGSTMQQVVRAVSDVSRLIGEIATTVQSQTQSVGEVNTAIMQMDGMTQQNAALVEESAAAAESLKVQADGLLSAVGKFRLAPA</sequence>
<evidence type="ECO:0000259" key="6">
    <source>
        <dbReference type="PROSITE" id="PS50885"/>
    </source>
</evidence>
<dbReference type="SMART" id="SM00283">
    <property type="entry name" value="MA"/>
    <property type="match status" value="1"/>
</dbReference>
<dbReference type="PANTHER" id="PTHR43531:SF14">
    <property type="entry name" value="METHYL-ACCEPTING CHEMOTAXIS PROTEIN I-RELATED"/>
    <property type="match status" value="1"/>
</dbReference>
<keyword evidence="4" id="KW-0472">Membrane</keyword>
<dbReference type="Pfam" id="PF00015">
    <property type="entry name" value="MCPsignal"/>
    <property type="match status" value="1"/>
</dbReference>
<dbReference type="InterPro" id="IPR004089">
    <property type="entry name" value="MCPsignal_dom"/>
</dbReference>
<evidence type="ECO:0000256" key="1">
    <source>
        <dbReference type="ARBA" id="ARBA00022481"/>
    </source>
</evidence>
<dbReference type="PROSITE" id="PS50111">
    <property type="entry name" value="CHEMOTAXIS_TRANSDUC_2"/>
    <property type="match status" value="1"/>
</dbReference>
<organism evidence="7 8">
    <name type="scientific">Aquincola tertiaricarbonis</name>
    <dbReference type="NCBI Taxonomy" id="391953"/>
    <lineage>
        <taxon>Bacteria</taxon>
        <taxon>Pseudomonadati</taxon>
        <taxon>Pseudomonadota</taxon>
        <taxon>Betaproteobacteria</taxon>
        <taxon>Burkholderiales</taxon>
        <taxon>Sphaerotilaceae</taxon>
        <taxon>Aquincola</taxon>
    </lineage>
</organism>
<feature type="transmembrane region" description="Helical" evidence="4">
    <location>
        <begin position="190"/>
        <end position="210"/>
    </location>
</feature>
<dbReference type="EMBL" id="CP097635">
    <property type="protein sequence ID" value="URI07290.1"/>
    <property type="molecule type" value="Genomic_DNA"/>
</dbReference>
<evidence type="ECO:0000313" key="7">
    <source>
        <dbReference type="EMBL" id="URI07290.1"/>
    </source>
</evidence>
<dbReference type="SMART" id="SM00304">
    <property type="entry name" value="HAMP"/>
    <property type="match status" value="1"/>
</dbReference>
<dbReference type="SUPFAM" id="SSF58104">
    <property type="entry name" value="Methyl-accepting chemotaxis protein (MCP) signaling domain"/>
    <property type="match status" value="1"/>
</dbReference>
<dbReference type="Pfam" id="PF12729">
    <property type="entry name" value="4HB_MCP_1"/>
    <property type="match status" value="1"/>
</dbReference>
<dbReference type="PROSITE" id="PS50885">
    <property type="entry name" value="HAMP"/>
    <property type="match status" value="1"/>
</dbReference>
<keyword evidence="4" id="KW-0812">Transmembrane</keyword>
<feature type="domain" description="Methyl-accepting transducer" evidence="5">
    <location>
        <begin position="269"/>
        <end position="498"/>
    </location>
</feature>
<proteinExistence type="inferred from homology"/>
<dbReference type="Proteomes" id="UP001056201">
    <property type="component" value="Chromosome 1"/>
</dbReference>
<gene>
    <name evidence="7" type="ORF">MW290_01285</name>
</gene>
<evidence type="ECO:0000259" key="5">
    <source>
        <dbReference type="PROSITE" id="PS50111"/>
    </source>
</evidence>
<feature type="domain" description="HAMP" evidence="6">
    <location>
        <begin position="212"/>
        <end position="264"/>
    </location>
</feature>
<dbReference type="PANTHER" id="PTHR43531">
    <property type="entry name" value="PROTEIN ICFG"/>
    <property type="match status" value="1"/>
</dbReference>
<dbReference type="InterPro" id="IPR024478">
    <property type="entry name" value="HlyB_4HB_MCP"/>
</dbReference>
<dbReference type="InterPro" id="IPR004090">
    <property type="entry name" value="Chemotax_Me-accpt_rcpt"/>
</dbReference>